<evidence type="ECO:0000313" key="2">
    <source>
        <dbReference type="EMBL" id="JAD89556.1"/>
    </source>
</evidence>
<feature type="region of interest" description="Disordered" evidence="1">
    <location>
        <begin position="1"/>
        <end position="25"/>
    </location>
</feature>
<protein>
    <submittedName>
        <fullName evidence="2">Uncharacterized protein</fullName>
    </submittedName>
</protein>
<dbReference type="AlphaFoldDB" id="A0A0A9DP49"/>
<proteinExistence type="predicted"/>
<reference evidence="2" key="2">
    <citation type="journal article" date="2015" name="Data Brief">
        <title>Shoot transcriptome of the giant reed, Arundo donax.</title>
        <authorList>
            <person name="Barrero R.A."/>
            <person name="Guerrero F.D."/>
            <person name="Moolhuijzen P."/>
            <person name="Goolsby J.A."/>
            <person name="Tidwell J."/>
            <person name="Bellgard S.E."/>
            <person name="Bellgard M.I."/>
        </authorList>
    </citation>
    <scope>NUCLEOTIDE SEQUENCE</scope>
    <source>
        <tissue evidence="2">Shoot tissue taken approximately 20 cm above the soil surface</tissue>
    </source>
</reference>
<organism evidence="2">
    <name type="scientific">Arundo donax</name>
    <name type="common">Giant reed</name>
    <name type="synonym">Donax arundinaceus</name>
    <dbReference type="NCBI Taxonomy" id="35708"/>
    <lineage>
        <taxon>Eukaryota</taxon>
        <taxon>Viridiplantae</taxon>
        <taxon>Streptophyta</taxon>
        <taxon>Embryophyta</taxon>
        <taxon>Tracheophyta</taxon>
        <taxon>Spermatophyta</taxon>
        <taxon>Magnoliopsida</taxon>
        <taxon>Liliopsida</taxon>
        <taxon>Poales</taxon>
        <taxon>Poaceae</taxon>
        <taxon>PACMAD clade</taxon>
        <taxon>Arundinoideae</taxon>
        <taxon>Arundineae</taxon>
        <taxon>Arundo</taxon>
    </lineage>
</organism>
<feature type="compositionally biased region" description="Basic and acidic residues" evidence="1">
    <location>
        <begin position="13"/>
        <end position="25"/>
    </location>
</feature>
<reference evidence="2" key="1">
    <citation type="submission" date="2014-09" db="EMBL/GenBank/DDBJ databases">
        <authorList>
            <person name="Magalhaes I.L.F."/>
            <person name="Oliveira U."/>
            <person name="Santos F.R."/>
            <person name="Vidigal T.H.D.A."/>
            <person name="Brescovit A.D."/>
            <person name="Santos A.J."/>
        </authorList>
    </citation>
    <scope>NUCLEOTIDE SEQUENCE</scope>
    <source>
        <tissue evidence="2">Shoot tissue taken approximately 20 cm above the soil surface</tissue>
    </source>
</reference>
<evidence type="ECO:0000256" key="1">
    <source>
        <dbReference type="SAM" id="MobiDB-lite"/>
    </source>
</evidence>
<name>A0A0A9DP49_ARUDO</name>
<accession>A0A0A9DP49</accession>
<sequence length="25" mass="2705">MPPGGAGSGSKVEWMRRCGRGERRS</sequence>
<dbReference type="EMBL" id="GBRH01208339">
    <property type="protein sequence ID" value="JAD89556.1"/>
    <property type="molecule type" value="Transcribed_RNA"/>
</dbReference>